<evidence type="ECO:0000313" key="3">
    <source>
        <dbReference type="Proteomes" id="UP000203517"/>
    </source>
</evidence>
<accession>C6GII8</accession>
<proteinExistence type="predicted"/>
<sequence>MLATPPNSPTVRHRHQGPAGDSPDNGVQALASGRQAQEQAAAFWVESSFPAGDPRRAYEEQRSVGLCGEGGDFRRWDELPAGEGAKQGSGLGPSEGPSSEGPVLGDSLWHAAQVRRLWEMTDVMWGDLGMDTDPAH</sequence>
<keyword evidence="3" id="KW-1185">Reference proteome</keyword>
<protein>
    <submittedName>
        <fullName evidence="2">Rep-associated protein</fullName>
    </submittedName>
</protein>
<feature type="region of interest" description="Disordered" evidence="1">
    <location>
        <begin position="66"/>
        <end position="106"/>
    </location>
</feature>
<evidence type="ECO:0000256" key="1">
    <source>
        <dbReference type="SAM" id="MobiDB-lite"/>
    </source>
</evidence>
<feature type="region of interest" description="Disordered" evidence="1">
    <location>
        <begin position="1"/>
        <end position="39"/>
    </location>
</feature>
<dbReference type="EMBL" id="FJ959083">
    <property type="protein sequence ID" value="ACQ78170.1"/>
    <property type="molecule type" value="Genomic_DNA"/>
</dbReference>
<dbReference type="Proteomes" id="UP000203517">
    <property type="component" value="Segment"/>
</dbReference>
<organism evidence="2 3">
    <name type="scientific">Circovirus-like genome CB-B</name>
    <dbReference type="NCBI Taxonomy" id="642257"/>
    <lineage>
        <taxon>Viruses</taxon>
        <taxon>Monodnaviria</taxon>
        <taxon>Shotokuvirae</taxon>
        <taxon>Cressdnaviricota</taxon>
        <taxon>Arfiviricetes</taxon>
        <taxon>Saturnivirales</taxon>
        <taxon>Kanorauviridae</taxon>
        <taxon>Sadornvirus</taxon>
        <taxon>Sadornvirus chesapis</taxon>
    </lineage>
</organism>
<dbReference type="RefSeq" id="YP_003084296.1">
    <property type="nucleotide sequence ID" value="NC_013029.1"/>
</dbReference>
<reference evidence="2 3" key="1">
    <citation type="journal article" date="2009" name="J. Gen. Virol.">
        <title>Diverse circovirus-like genome architectures revealed by environmental metagenomics.</title>
        <authorList>
            <person name="Rosario K."/>
            <person name="Duffy S."/>
            <person name="Breitbart M."/>
        </authorList>
    </citation>
    <scope>NUCLEOTIDE SEQUENCE [LARGE SCALE GENOMIC DNA]</scope>
    <source>
        <strain evidence="2 3">CB-B</strain>
    </source>
</reference>
<name>C6GII8_9VIRU</name>
<dbReference type="KEGG" id="vg:8207383"/>
<evidence type="ECO:0000313" key="2">
    <source>
        <dbReference type="EMBL" id="ACQ78170.1"/>
    </source>
</evidence>
<dbReference type="GeneID" id="8207383"/>
<feature type="compositionally biased region" description="Low complexity" evidence="1">
    <location>
        <begin position="94"/>
        <end position="105"/>
    </location>
</feature>